<protein>
    <submittedName>
        <fullName evidence="2">Uncharacterized protein</fullName>
    </submittedName>
</protein>
<dbReference type="AlphaFoldDB" id="A0A0C9MNW8"/>
<gene>
    <name evidence="2" type="ORF">MAM1_0248d08691</name>
</gene>
<evidence type="ECO:0000256" key="1">
    <source>
        <dbReference type="SAM" id="MobiDB-lite"/>
    </source>
</evidence>
<reference evidence="2" key="1">
    <citation type="submission" date="2014-09" db="EMBL/GenBank/DDBJ databases">
        <title>Draft genome sequence of an oleaginous Mucoromycotina fungus Mucor ambiguus NBRC6742.</title>
        <authorList>
            <person name="Takeda I."/>
            <person name="Yamane N."/>
            <person name="Morita T."/>
            <person name="Tamano K."/>
            <person name="Machida M."/>
            <person name="Baker S."/>
            <person name="Koike H."/>
        </authorList>
    </citation>
    <scope>NUCLEOTIDE SEQUENCE</scope>
    <source>
        <strain evidence="2">NBRC 6742</strain>
    </source>
</reference>
<accession>A0A0C9MNW8</accession>
<keyword evidence="3" id="KW-1185">Reference proteome</keyword>
<organism evidence="2">
    <name type="scientific">Mucor ambiguus</name>
    <dbReference type="NCBI Taxonomy" id="91626"/>
    <lineage>
        <taxon>Eukaryota</taxon>
        <taxon>Fungi</taxon>
        <taxon>Fungi incertae sedis</taxon>
        <taxon>Mucoromycota</taxon>
        <taxon>Mucoromycotina</taxon>
        <taxon>Mucoromycetes</taxon>
        <taxon>Mucorales</taxon>
        <taxon>Mucorineae</taxon>
        <taxon>Mucoraceae</taxon>
        <taxon>Mucor</taxon>
    </lineage>
</organism>
<dbReference type="OrthoDB" id="2283866at2759"/>
<evidence type="ECO:0000313" key="3">
    <source>
        <dbReference type="Proteomes" id="UP000053815"/>
    </source>
</evidence>
<feature type="region of interest" description="Disordered" evidence="1">
    <location>
        <begin position="1"/>
        <end position="31"/>
    </location>
</feature>
<proteinExistence type="predicted"/>
<dbReference type="Proteomes" id="UP000053815">
    <property type="component" value="Unassembled WGS sequence"/>
</dbReference>
<sequence length="135" mass="14925">MLPSPPLNYHSKMLPQPPSQPLPSHSWPMNTATSNRYSRMDSFEYVAPLNSIPSDYQVLNDASLLFFGTSHSNTIPYQSTSTPPSFPISSSSAAPFQDFVLFEPLDQRHSSSSSPLSPPCRGKLIPDLNTSSFNY</sequence>
<dbReference type="EMBL" id="DF836537">
    <property type="protein sequence ID" value="GAN09169.1"/>
    <property type="molecule type" value="Genomic_DNA"/>
</dbReference>
<name>A0A0C9MNW8_9FUNG</name>
<evidence type="ECO:0000313" key="2">
    <source>
        <dbReference type="EMBL" id="GAN09169.1"/>
    </source>
</evidence>